<dbReference type="Pfam" id="PF01554">
    <property type="entry name" value="MatE"/>
    <property type="match status" value="2"/>
</dbReference>
<dbReference type="PANTHER" id="PTHR43549:SF3">
    <property type="entry name" value="MULTIDRUG RESISTANCE PROTEIN YPNP-RELATED"/>
    <property type="match status" value="1"/>
</dbReference>
<keyword evidence="6 7" id="KW-0472">Membrane</keyword>
<dbReference type="PIRSF" id="PIRSF006603">
    <property type="entry name" value="DinF"/>
    <property type="match status" value="1"/>
</dbReference>
<dbReference type="GO" id="GO:0042910">
    <property type="term" value="F:xenobiotic transmembrane transporter activity"/>
    <property type="evidence" value="ECO:0007669"/>
    <property type="project" value="InterPro"/>
</dbReference>
<feature type="transmembrane region" description="Helical" evidence="7">
    <location>
        <begin position="320"/>
        <end position="341"/>
    </location>
</feature>
<feature type="transmembrane region" description="Helical" evidence="7">
    <location>
        <begin position="130"/>
        <end position="152"/>
    </location>
</feature>
<organism evidence="8 9">
    <name type="scientific">Feifania hominis</name>
    <dbReference type="NCBI Taxonomy" id="2763660"/>
    <lineage>
        <taxon>Bacteria</taxon>
        <taxon>Bacillati</taxon>
        <taxon>Bacillota</taxon>
        <taxon>Clostridia</taxon>
        <taxon>Eubacteriales</taxon>
        <taxon>Feifaniaceae</taxon>
        <taxon>Feifania</taxon>
    </lineage>
</organism>
<evidence type="ECO:0000256" key="5">
    <source>
        <dbReference type="ARBA" id="ARBA00022989"/>
    </source>
</evidence>
<feature type="transmembrane region" description="Helical" evidence="7">
    <location>
        <begin position="17"/>
        <end position="38"/>
    </location>
</feature>
<protein>
    <submittedName>
        <fullName evidence="8">MATE family efflux transporter</fullName>
    </submittedName>
</protein>
<dbReference type="AlphaFoldDB" id="A0A926HUK2"/>
<dbReference type="PANTHER" id="PTHR43549">
    <property type="entry name" value="MULTIDRUG RESISTANCE PROTEIN YPNP-RELATED"/>
    <property type="match status" value="1"/>
</dbReference>
<evidence type="ECO:0000256" key="6">
    <source>
        <dbReference type="ARBA" id="ARBA00023136"/>
    </source>
</evidence>
<evidence type="ECO:0000256" key="4">
    <source>
        <dbReference type="ARBA" id="ARBA00022692"/>
    </source>
</evidence>
<dbReference type="RefSeq" id="WP_249301161.1">
    <property type="nucleotide sequence ID" value="NZ_JACRSP010000004.1"/>
</dbReference>
<dbReference type="Proteomes" id="UP000620366">
    <property type="component" value="Unassembled WGS sequence"/>
</dbReference>
<name>A0A926HUK2_9FIRM</name>
<feature type="transmembrane region" description="Helical" evidence="7">
    <location>
        <begin position="164"/>
        <end position="190"/>
    </location>
</feature>
<evidence type="ECO:0000256" key="1">
    <source>
        <dbReference type="ARBA" id="ARBA00004651"/>
    </source>
</evidence>
<gene>
    <name evidence="8" type="ORF">H8695_09925</name>
</gene>
<dbReference type="EMBL" id="JACRSP010000004">
    <property type="protein sequence ID" value="MBC8537004.1"/>
    <property type="molecule type" value="Genomic_DNA"/>
</dbReference>
<dbReference type="InterPro" id="IPR052031">
    <property type="entry name" value="Membrane_Transporter-Flippase"/>
</dbReference>
<evidence type="ECO:0000256" key="2">
    <source>
        <dbReference type="ARBA" id="ARBA00022448"/>
    </source>
</evidence>
<feature type="transmembrane region" description="Helical" evidence="7">
    <location>
        <begin position="196"/>
        <end position="219"/>
    </location>
</feature>
<evidence type="ECO:0000313" key="8">
    <source>
        <dbReference type="EMBL" id="MBC8537004.1"/>
    </source>
</evidence>
<feature type="transmembrane region" description="Helical" evidence="7">
    <location>
        <begin position="100"/>
        <end position="124"/>
    </location>
</feature>
<dbReference type="CDD" id="cd13144">
    <property type="entry name" value="MATE_like_4"/>
    <property type="match status" value="1"/>
</dbReference>
<sequence>MEQNKENKMANTPMLKLILSMSVPAMFSMLVQALYNIVDSVYVSHYSPDALTALSLAFPIQSLIIAVGVGTGIGINSLVSRRLGEGRREEADKAASHGMVLGVINGLVTALLGILFTGTFFGSFQPTQTVFSMGCQYVYTVTICSLFVYVEINVEKTLQATGNMIYPMLFQLTGAIVNIILDPIMIFGYLGCPEMGVFGAALATVIGQFCALAFSVYVLRTKSHEVKINLRHFRFEGSTVKNIYQVGIPSIIMQSITAFLVTLLNGILIKFSEAAVSVLGVYFKLQSFVFMPVFGLTQGVMPIMGYSYGAKKKQRLVSALKIGIVFAIVIMAVGFAIFQLVPDLLLDIFKADPEVMRIGVPALKIISLSFIPAALGILFSTMFQAVGLGTRSLIVSVLRQLVLILPSAYLFARIGVEYVWYSFPLAEGVSFIVSVLLFWQVYRKYVKNLDSPLQVA</sequence>
<dbReference type="GO" id="GO:0015297">
    <property type="term" value="F:antiporter activity"/>
    <property type="evidence" value="ECO:0007669"/>
    <property type="project" value="InterPro"/>
</dbReference>
<proteinExistence type="predicted"/>
<feature type="transmembrane region" description="Helical" evidence="7">
    <location>
        <begin position="393"/>
        <end position="412"/>
    </location>
</feature>
<keyword evidence="3" id="KW-1003">Cell membrane</keyword>
<evidence type="ECO:0000313" key="9">
    <source>
        <dbReference type="Proteomes" id="UP000620366"/>
    </source>
</evidence>
<accession>A0A926HUK2</accession>
<dbReference type="InterPro" id="IPR048279">
    <property type="entry name" value="MdtK-like"/>
</dbReference>
<evidence type="ECO:0000256" key="7">
    <source>
        <dbReference type="SAM" id="Phobius"/>
    </source>
</evidence>
<feature type="transmembrane region" description="Helical" evidence="7">
    <location>
        <begin position="251"/>
        <end position="269"/>
    </location>
</feature>
<feature type="transmembrane region" description="Helical" evidence="7">
    <location>
        <begin position="361"/>
        <end position="381"/>
    </location>
</feature>
<comment type="subcellular location">
    <subcellularLocation>
        <location evidence="1">Cell membrane</location>
        <topology evidence="1">Multi-pass membrane protein</topology>
    </subcellularLocation>
</comment>
<dbReference type="GO" id="GO:0005886">
    <property type="term" value="C:plasma membrane"/>
    <property type="evidence" value="ECO:0007669"/>
    <property type="project" value="UniProtKB-SubCell"/>
</dbReference>
<keyword evidence="4 7" id="KW-0812">Transmembrane</keyword>
<dbReference type="InterPro" id="IPR002528">
    <property type="entry name" value="MATE_fam"/>
</dbReference>
<keyword evidence="2" id="KW-0813">Transport</keyword>
<keyword evidence="9" id="KW-1185">Reference proteome</keyword>
<evidence type="ECO:0000256" key="3">
    <source>
        <dbReference type="ARBA" id="ARBA00022475"/>
    </source>
</evidence>
<comment type="caution">
    <text evidence="8">The sequence shown here is derived from an EMBL/GenBank/DDBJ whole genome shotgun (WGS) entry which is preliminary data.</text>
</comment>
<reference evidence="8" key="1">
    <citation type="submission" date="2020-08" db="EMBL/GenBank/DDBJ databases">
        <title>Genome public.</title>
        <authorList>
            <person name="Liu C."/>
            <person name="Sun Q."/>
        </authorList>
    </citation>
    <scope>NUCLEOTIDE SEQUENCE</scope>
    <source>
        <strain evidence="8">BX7</strain>
    </source>
</reference>
<feature type="transmembrane region" description="Helical" evidence="7">
    <location>
        <begin position="418"/>
        <end position="439"/>
    </location>
</feature>
<dbReference type="NCBIfam" id="TIGR00797">
    <property type="entry name" value="matE"/>
    <property type="match status" value="1"/>
</dbReference>
<keyword evidence="5 7" id="KW-1133">Transmembrane helix</keyword>
<feature type="transmembrane region" description="Helical" evidence="7">
    <location>
        <begin position="58"/>
        <end position="79"/>
    </location>
</feature>